<dbReference type="STRING" id="4096.A0A1U7Z1H1"/>
<dbReference type="Proteomes" id="UP000189701">
    <property type="component" value="Unplaced"/>
</dbReference>
<keyword evidence="1" id="KW-0472">Membrane</keyword>
<dbReference type="InterPro" id="IPR006527">
    <property type="entry name" value="F-box-assoc_dom_typ1"/>
</dbReference>
<evidence type="ECO:0000256" key="1">
    <source>
        <dbReference type="SAM" id="Phobius"/>
    </source>
</evidence>
<dbReference type="PROSITE" id="PS50181">
    <property type="entry name" value="FBOX"/>
    <property type="match status" value="1"/>
</dbReference>
<dbReference type="PANTHER" id="PTHR31672">
    <property type="entry name" value="BNACNNG10540D PROTEIN"/>
    <property type="match status" value="1"/>
</dbReference>
<dbReference type="eggNOG" id="ENOG502SQQJ">
    <property type="taxonomic scope" value="Eukaryota"/>
</dbReference>
<protein>
    <submittedName>
        <fullName evidence="4">F-box protein At2g02030</fullName>
    </submittedName>
</protein>
<dbReference type="AlphaFoldDB" id="A0A1U7Z1H1"/>
<organism evidence="3 4">
    <name type="scientific">Nicotiana sylvestris</name>
    <name type="common">Wood tobacco</name>
    <name type="synonym">South American tobacco</name>
    <dbReference type="NCBI Taxonomy" id="4096"/>
    <lineage>
        <taxon>Eukaryota</taxon>
        <taxon>Viridiplantae</taxon>
        <taxon>Streptophyta</taxon>
        <taxon>Embryophyta</taxon>
        <taxon>Tracheophyta</taxon>
        <taxon>Spermatophyta</taxon>
        <taxon>Magnoliopsida</taxon>
        <taxon>eudicotyledons</taxon>
        <taxon>Gunneridae</taxon>
        <taxon>Pentapetalae</taxon>
        <taxon>asterids</taxon>
        <taxon>lamiids</taxon>
        <taxon>Solanales</taxon>
        <taxon>Solanaceae</taxon>
        <taxon>Nicotianoideae</taxon>
        <taxon>Nicotianeae</taxon>
        <taxon>Nicotiana</taxon>
    </lineage>
</organism>
<dbReference type="InterPro" id="IPR036047">
    <property type="entry name" value="F-box-like_dom_sf"/>
</dbReference>
<dbReference type="OrthoDB" id="1289414at2759"/>
<evidence type="ECO:0000259" key="2">
    <source>
        <dbReference type="PROSITE" id="PS50181"/>
    </source>
</evidence>
<keyword evidence="1" id="KW-0812">Transmembrane</keyword>
<feature type="transmembrane region" description="Helical" evidence="1">
    <location>
        <begin position="199"/>
        <end position="218"/>
    </location>
</feature>
<dbReference type="Pfam" id="PF07734">
    <property type="entry name" value="FBA_1"/>
    <property type="match status" value="1"/>
</dbReference>
<feature type="domain" description="F-box" evidence="2">
    <location>
        <begin position="14"/>
        <end position="59"/>
    </location>
</feature>
<dbReference type="SUPFAM" id="SSF81383">
    <property type="entry name" value="F-box domain"/>
    <property type="match status" value="1"/>
</dbReference>
<name>A0A1U7Z1H1_NICSY</name>
<keyword evidence="3" id="KW-1185">Reference proteome</keyword>
<dbReference type="PANTHER" id="PTHR31672:SF13">
    <property type="entry name" value="F-BOX PROTEIN CPR30-LIKE"/>
    <property type="match status" value="1"/>
</dbReference>
<dbReference type="Pfam" id="PF00646">
    <property type="entry name" value="F-box"/>
    <property type="match status" value="1"/>
</dbReference>
<dbReference type="Gene3D" id="1.20.1280.50">
    <property type="match status" value="1"/>
</dbReference>
<dbReference type="InterPro" id="IPR001810">
    <property type="entry name" value="F-box_dom"/>
</dbReference>
<evidence type="ECO:0000313" key="4">
    <source>
        <dbReference type="RefSeq" id="XP_009804750.1"/>
    </source>
</evidence>
<accession>A0A1U7Z1H1</accession>
<gene>
    <name evidence="4" type="primary">LOC104249924</name>
</gene>
<reference evidence="4" key="2">
    <citation type="submission" date="2025-08" db="UniProtKB">
        <authorList>
            <consortium name="RefSeq"/>
        </authorList>
    </citation>
    <scope>IDENTIFICATION</scope>
    <source>
        <tissue evidence="4">Leaf</tissue>
    </source>
</reference>
<evidence type="ECO:0000313" key="3">
    <source>
        <dbReference type="Proteomes" id="UP000189701"/>
    </source>
</evidence>
<proteinExistence type="predicted"/>
<sequence length="219" mass="25398">MSKKKVQKRLAIKGETSIDVPTDTIFFILTRLPVKSLLRFKSVSKAWNAIICDDEFTKIHHHQTKALGRKKLLVQRPTGYFNFRDLENPQLILMERQLFPLKRLQQCAEIMCSCDGLVLIKDHKSYNEYVLWNPSTTKYRVLELCPYLNLDNECPKACGLCNDSNLDDYKVIVICKLFYVVYSLNKGCWKRKQVSLVHFYQLLVIAIGGLALKVVYFGL</sequence>
<dbReference type="InterPro" id="IPR050796">
    <property type="entry name" value="SCF_F-box_component"/>
</dbReference>
<keyword evidence="1" id="KW-1133">Transmembrane helix</keyword>
<reference evidence="3" key="1">
    <citation type="journal article" date="2013" name="Genome Biol.">
        <title>Reference genomes and transcriptomes of Nicotiana sylvestris and Nicotiana tomentosiformis.</title>
        <authorList>
            <person name="Sierro N."/>
            <person name="Battey J.N."/>
            <person name="Ouadi S."/>
            <person name="Bovet L."/>
            <person name="Goepfert S."/>
            <person name="Bakaher N."/>
            <person name="Peitsch M.C."/>
            <person name="Ivanov N.V."/>
        </authorList>
    </citation>
    <scope>NUCLEOTIDE SEQUENCE [LARGE SCALE GENOMIC DNA]</scope>
</reference>
<dbReference type="RefSeq" id="XP_009804750.1">
    <property type="nucleotide sequence ID" value="XM_009806448.1"/>
</dbReference>
<dbReference type="SMART" id="SM00256">
    <property type="entry name" value="FBOX"/>
    <property type="match status" value="1"/>
</dbReference>